<comment type="catalytic activity">
    <reaction evidence="1">
        <text>a 3-(acyloxy)acyl derivative of bacterial toxin + H2O = a 3-hydroxyacyl derivative of bacterial toxin + a fatty acid + H(+)</text>
        <dbReference type="Rhea" id="RHEA:12032"/>
        <dbReference type="ChEBI" id="CHEBI:15377"/>
        <dbReference type="ChEBI" id="CHEBI:15378"/>
        <dbReference type="ChEBI" id="CHEBI:28868"/>
        <dbReference type="ChEBI" id="CHEBI:136853"/>
        <dbReference type="ChEBI" id="CHEBI:140675"/>
        <dbReference type="EC" id="3.1.1.77"/>
    </reaction>
</comment>
<evidence type="ECO:0000256" key="3">
    <source>
        <dbReference type="SAM" id="SignalP"/>
    </source>
</evidence>
<keyword evidence="1" id="KW-0472">Membrane</keyword>
<evidence type="ECO:0000256" key="1">
    <source>
        <dbReference type="PIRNR" id="PIRNR029681"/>
    </source>
</evidence>
<comment type="similarity">
    <text evidence="1">Belongs to the PagL family.</text>
</comment>
<dbReference type="Pfam" id="PF09411">
    <property type="entry name" value="PagL"/>
    <property type="match status" value="1"/>
</dbReference>
<evidence type="ECO:0000256" key="2">
    <source>
        <dbReference type="PIRSR" id="PIRSR029681-2"/>
    </source>
</evidence>
<dbReference type="GO" id="GO:0050528">
    <property type="term" value="F:acyloxyacyl hydrolase activity"/>
    <property type="evidence" value="ECO:0007669"/>
    <property type="project" value="UniProtKB-EC"/>
</dbReference>
<dbReference type="EMBL" id="CP017758">
    <property type="protein sequence ID" value="AQV98210.1"/>
    <property type="molecule type" value="Genomic_DNA"/>
</dbReference>
<dbReference type="GO" id="GO:0009279">
    <property type="term" value="C:cell outer membrane"/>
    <property type="evidence" value="ECO:0007669"/>
    <property type="project" value="UniProtKB-SubCell"/>
</dbReference>
<dbReference type="AlphaFoldDB" id="A0A1U9UZU6"/>
<dbReference type="SUPFAM" id="SSF56925">
    <property type="entry name" value="OMPA-like"/>
    <property type="match status" value="1"/>
</dbReference>
<feature type="signal peptide" evidence="3">
    <location>
        <begin position="1"/>
        <end position="32"/>
    </location>
</feature>
<reference evidence="5" key="1">
    <citation type="submission" date="2017-02" db="EMBL/GenBank/DDBJ databases">
        <title>Complete genome sequence of Cupriavidus necator strain NH9, a 3-chlorobenzoate degrader.</title>
        <authorList>
            <person name="Moriuchi R."/>
            <person name="Dohra H."/>
            <person name="Ogawa N."/>
        </authorList>
    </citation>
    <scope>NUCLEOTIDE SEQUENCE [LARGE SCALE GENOMIC DNA]</scope>
    <source>
        <strain evidence="5">NH9</strain>
    </source>
</reference>
<comment type="function">
    <text evidence="1">Has lipid A 3-O-deacylase activity. Hydrolyzes the ester bond at the 3 position of lipid A, a bioactive component of lipopolysaccharide (LPS), thereby releasing the primary fatty acyl moiety.</text>
</comment>
<protein>
    <recommendedName>
        <fullName evidence="1">Lipid A deacylase</fullName>
        <ecNumber evidence="1">3.1.1.77</ecNumber>
    </recommendedName>
    <alternativeName>
        <fullName evidence="1">LPS 3-O-deacylase</fullName>
    </alternativeName>
    <alternativeName>
        <fullName evidence="1">Outer membrane enzyme</fullName>
    </alternativeName>
</protein>
<sequence>MPSRKQTKPHGLLQAAAAIPLAACLAALPAAAGAATFSMQAGYGRDNGHGVEKYEVAGRWEDIMQWQFSSRFSLALDGELSVANWRALSREPSSQLMEFGVSPIFRLNYEGEYATPYLEASVGFHVLSHTEIAGGHSMGSAFQFADMVGVGVAFGKGRRFSVGYRFQHLSNAGIKEPNPGTNFSIGYVRYRF</sequence>
<dbReference type="KEGG" id="cuh:BJN34_30535"/>
<dbReference type="InterPro" id="IPR011250">
    <property type="entry name" value="OMP/PagP_B-barrel"/>
</dbReference>
<comment type="subunit">
    <text evidence="1">Homodimer.</text>
</comment>
<gene>
    <name evidence="4" type="ORF">BJN34_30535</name>
</gene>
<name>A0A1U9UZU6_CUPNE</name>
<dbReference type="InterPro" id="IPR018550">
    <property type="entry name" value="Lipid-A_deacylase-rel"/>
</dbReference>
<keyword evidence="3" id="KW-0732">Signal</keyword>
<proteinExistence type="inferred from homology"/>
<keyword evidence="1" id="KW-0998">Cell outer membrane</keyword>
<dbReference type="OrthoDB" id="5297282at2"/>
<dbReference type="EC" id="3.1.1.77" evidence="1"/>
<evidence type="ECO:0000313" key="5">
    <source>
        <dbReference type="Proteomes" id="UP000189627"/>
    </source>
</evidence>
<dbReference type="PIRSF" id="PIRSF029681">
    <property type="entry name" value="PagL"/>
    <property type="match status" value="1"/>
</dbReference>
<comment type="subcellular location">
    <subcellularLocation>
        <location evidence="1">Cell outer membrane</location>
        <topology evidence="1">Multi-pass membrane protein</topology>
    </subcellularLocation>
</comment>
<keyword evidence="1 4" id="KW-0378">Hydrolase</keyword>
<feature type="site" description="Critical for activity" evidence="2">
    <location>
        <position position="171"/>
    </location>
</feature>
<dbReference type="Proteomes" id="UP000189627">
    <property type="component" value="Chromosome 2"/>
</dbReference>
<accession>A0A1U9UZU6</accession>
<evidence type="ECO:0000313" key="4">
    <source>
        <dbReference type="EMBL" id="AQV98210.1"/>
    </source>
</evidence>
<dbReference type="Gene3D" id="2.40.160.20">
    <property type="match status" value="1"/>
</dbReference>
<feature type="chain" id="PRO_5013341608" description="Lipid A deacylase" evidence="3">
    <location>
        <begin position="33"/>
        <end position="192"/>
    </location>
</feature>
<organism evidence="4 5">
    <name type="scientific">Cupriavidus necator</name>
    <name type="common">Alcaligenes eutrophus</name>
    <name type="synonym">Ralstonia eutropha</name>
    <dbReference type="NCBI Taxonomy" id="106590"/>
    <lineage>
        <taxon>Bacteria</taxon>
        <taxon>Pseudomonadati</taxon>
        <taxon>Pseudomonadota</taxon>
        <taxon>Betaproteobacteria</taxon>
        <taxon>Burkholderiales</taxon>
        <taxon>Burkholderiaceae</taxon>
        <taxon>Cupriavidus</taxon>
    </lineage>
</organism>